<dbReference type="InterPro" id="IPR009057">
    <property type="entry name" value="Homeodomain-like_sf"/>
</dbReference>
<dbReference type="FunCoup" id="M1YV38">
    <property type="interactions" value="25"/>
</dbReference>
<evidence type="ECO:0000256" key="1">
    <source>
        <dbReference type="ARBA" id="ARBA00023015"/>
    </source>
</evidence>
<sequence>MTRGRPRNFDKTQALDTALHLFWRHGYEGTSIALLAEAIGVKAPSLYAAFGNKEDLFLQAIERYAEVNGHIYHDALQKETVHEVVESILAGEVELITRRGSPNGCLMIQGALVTSPESEKICKMMAKMRGMAEGWIAKRFERAKQEGDLPPDCDPKSLACYLMTINSGLAVQAKSGASKKQLLKVVDLILKSWPEPGKKIPSTVRQAS</sequence>
<dbReference type="SUPFAM" id="SSF46689">
    <property type="entry name" value="Homeodomain-like"/>
    <property type="match status" value="1"/>
</dbReference>
<dbReference type="EMBL" id="CAQJ01000001">
    <property type="protein sequence ID" value="CCQ89157.1"/>
    <property type="molecule type" value="Genomic_DNA"/>
</dbReference>
<evidence type="ECO:0000256" key="2">
    <source>
        <dbReference type="ARBA" id="ARBA00023125"/>
    </source>
</evidence>
<dbReference type="AlphaFoldDB" id="M1YV38"/>
<comment type="caution">
    <text evidence="6">The sequence shown here is derived from an EMBL/GenBank/DDBJ whole genome shotgun (WGS) entry which is preliminary data.</text>
</comment>
<dbReference type="PROSITE" id="PS50977">
    <property type="entry name" value="HTH_TETR_2"/>
    <property type="match status" value="1"/>
</dbReference>
<dbReference type="PANTHER" id="PTHR47506">
    <property type="entry name" value="TRANSCRIPTIONAL REGULATORY PROTEIN"/>
    <property type="match status" value="1"/>
</dbReference>
<evidence type="ECO:0000313" key="6">
    <source>
        <dbReference type="EMBL" id="CCQ89157.1"/>
    </source>
</evidence>
<reference evidence="6 7" key="1">
    <citation type="journal article" date="2013" name="Front. Microbiol.">
        <title>The genome of Nitrospina gracilis illuminates the metabolism and evolution of the major marine nitrite oxidizer.</title>
        <authorList>
            <person name="Luecker S."/>
            <person name="Nowka B."/>
            <person name="Rattei T."/>
            <person name="Spieck E."/>
            <person name="and Daims H."/>
        </authorList>
    </citation>
    <scope>NUCLEOTIDE SEQUENCE [LARGE SCALE GENOMIC DNA]</scope>
    <source>
        <strain evidence="6 7">3/211</strain>
    </source>
</reference>
<name>M1YV38_NITG3</name>
<dbReference type="Gene3D" id="1.10.357.10">
    <property type="entry name" value="Tetracycline Repressor, domain 2"/>
    <property type="match status" value="1"/>
</dbReference>
<dbReference type="Proteomes" id="UP000011704">
    <property type="component" value="Unassembled WGS sequence"/>
</dbReference>
<evidence type="ECO:0000256" key="3">
    <source>
        <dbReference type="ARBA" id="ARBA00023163"/>
    </source>
</evidence>
<dbReference type="InParanoid" id="M1YV38"/>
<dbReference type="OrthoDB" id="9795242at2"/>
<protein>
    <submittedName>
        <fullName evidence="6">Transcriptional regulator, TetR family protein</fullName>
    </submittedName>
</protein>
<accession>M1YV38</accession>
<dbReference type="InterPro" id="IPR001647">
    <property type="entry name" value="HTH_TetR"/>
</dbReference>
<evidence type="ECO:0000259" key="5">
    <source>
        <dbReference type="PROSITE" id="PS50977"/>
    </source>
</evidence>
<dbReference type="GO" id="GO:0003677">
    <property type="term" value="F:DNA binding"/>
    <property type="evidence" value="ECO:0007669"/>
    <property type="project" value="UniProtKB-UniRule"/>
</dbReference>
<dbReference type="HOGENOM" id="CLU_069356_28_0_0"/>
<feature type="domain" description="HTH tetR-type" evidence="5">
    <location>
        <begin position="8"/>
        <end position="68"/>
    </location>
</feature>
<dbReference type="InterPro" id="IPR036271">
    <property type="entry name" value="Tet_transcr_reg_TetR-rel_C_sf"/>
</dbReference>
<dbReference type="STRING" id="1266370.NITGR_10014"/>
<keyword evidence="7" id="KW-1185">Reference proteome</keyword>
<dbReference type="PANTHER" id="PTHR47506:SF1">
    <property type="entry name" value="HTH-TYPE TRANSCRIPTIONAL REGULATOR YJDC"/>
    <property type="match status" value="1"/>
</dbReference>
<dbReference type="Gene3D" id="1.10.10.60">
    <property type="entry name" value="Homeodomain-like"/>
    <property type="match status" value="1"/>
</dbReference>
<feature type="DNA-binding region" description="H-T-H motif" evidence="4">
    <location>
        <begin position="31"/>
        <end position="50"/>
    </location>
</feature>
<dbReference type="PRINTS" id="PR00455">
    <property type="entry name" value="HTHTETR"/>
</dbReference>
<proteinExistence type="predicted"/>
<keyword evidence="3" id="KW-0804">Transcription</keyword>
<evidence type="ECO:0000256" key="4">
    <source>
        <dbReference type="PROSITE-ProRule" id="PRU00335"/>
    </source>
</evidence>
<dbReference type="RefSeq" id="WP_005005286.1">
    <property type="nucleotide sequence ID" value="NZ_HG422173.1"/>
</dbReference>
<organism evidence="6 7">
    <name type="scientific">Nitrospina gracilis (strain 3/211)</name>
    <dbReference type="NCBI Taxonomy" id="1266370"/>
    <lineage>
        <taxon>Bacteria</taxon>
        <taxon>Pseudomonadati</taxon>
        <taxon>Nitrospinota/Tectimicrobiota group</taxon>
        <taxon>Nitrospinota</taxon>
        <taxon>Nitrospinia</taxon>
        <taxon>Nitrospinales</taxon>
        <taxon>Nitrospinaceae</taxon>
        <taxon>Nitrospina</taxon>
    </lineage>
</organism>
<evidence type="ECO:0000313" key="7">
    <source>
        <dbReference type="Proteomes" id="UP000011704"/>
    </source>
</evidence>
<keyword evidence="2 4" id="KW-0238">DNA-binding</keyword>
<keyword evidence="1" id="KW-0805">Transcription regulation</keyword>
<dbReference type="SUPFAM" id="SSF48498">
    <property type="entry name" value="Tetracyclin repressor-like, C-terminal domain"/>
    <property type="match status" value="1"/>
</dbReference>
<dbReference type="Pfam" id="PF00440">
    <property type="entry name" value="TetR_N"/>
    <property type="match status" value="1"/>
</dbReference>
<gene>
    <name evidence="6" type="ORF">NITGR_10014</name>
</gene>